<evidence type="ECO:0000313" key="1">
    <source>
        <dbReference type="EMBL" id="AGD92940.1"/>
    </source>
</evidence>
<dbReference type="Gene3D" id="3.40.50.300">
    <property type="entry name" value="P-loop containing nucleotide triphosphate hydrolases"/>
    <property type="match status" value="1"/>
</dbReference>
<evidence type="ECO:0000313" key="2">
    <source>
        <dbReference type="Proteomes" id="UP000236749"/>
    </source>
</evidence>
<dbReference type="SUPFAM" id="SSF52540">
    <property type="entry name" value="P-loop containing nucleoside triphosphate hydrolases"/>
    <property type="match status" value="1"/>
</dbReference>
<reference evidence="1 2" key="1">
    <citation type="journal article" date="2013" name="Clin. Infect. Dis.">
        <title>First isolation of Mimivirus in a patient with pneumonia.</title>
        <authorList>
            <person name="Saadi H."/>
            <person name="Pagnier I."/>
            <person name="Colson P."/>
            <person name="Cherif J.K."/>
            <person name="Beji M."/>
            <person name="Boughalmi M."/>
            <person name="Azza S."/>
            <person name="Armstrong N."/>
            <person name="Robert C."/>
            <person name="Fournous G."/>
            <person name="La Scola B."/>
            <person name="Raoult D."/>
        </authorList>
    </citation>
    <scope>NUCLEOTIDE SEQUENCE [LARGE SCALE GENOMIC DNA]</scope>
    <source>
        <strain evidence="1">LBA111</strain>
    </source>
</reference>
<sequence>MFIHNYYRFNYMDQQLIIIIGLPGSGKTSWCKNQHEYIIFDDFISTFYDGKLISALVENSNICINDPRMCIFDIFIRHINIIEKYINRNNIYLVLFENNPKQCIINANNRIENKYNSTNTFDHKQKILEKQRLEFNITEYTKKYSIDNYLKWNHTIINVYSK</sequence>
<gene>
    <name evidence="1" type="ORF">LBA_01022</name>
</gene>
<accession>L7XZS0</accession>
<dbReference type="Proteomes" id="UP000236749">
    <property type="component" value="Segment"/>
</dbReference>
<protein>
    <submittedName>
        <fullName evidence="1">Uncharacterized protein</fullName>
    </submittedName>
</protein>
<dbReference type="EMBL" id="JX885207">
    <property type="protein sequence ID" value="AGD92940.1"/>
    <property type="molecule type" value="Genomic_DNA"/>
</dbReference>
<dbReference type="InterPro" id="IPR027417">
    <property type="entry name" value="P-loop_NTPase"/>
</dbReference>
<proteinExistence type="predicted"/>
<organism evidence="1 2">
    <name type="scientific">Megavirus lba</name>
    <dbReference type="NCBI Taxonomy" id="1235314"/>
    <lineage>
        <taxon>Viruses</taxon>
        <taxon>Varidnaviria</taxon>
        <taxon>Bamfordvirae</taxon>
        <taxon>Nucleocytoviricota</taxon>
        <taxon>Megaviricetes</taxon>
        <taxon>Imitervirales</taxon>
        <taxon>Mimiviridae</taxon>
        <taxon>Megamimivirinae</taxon>
        <taxon>Megavirus</taxon>
        <taxon>Megavirus chilense</taxon>
    </lineage>
</organism>
<name>L7XZS0_9VIRU</name>